<dbReference type="Pfam" id="PF08242">
    <property type="entry name" value="Methyltransf_12"/>
    <property type="match status" value="1"/>
</dbReference>
<dbReference type="Gene3D" id="3.40.50.150">
    <property type="entry name" value="Vaccinia Virus protein VP39"/>
    <property type="match status" value="1"/>
</dbReference>
<dbReference type="CDD" id="cd02440">
    <property type="entry name" value="AdoMet_MTases"/>
    <property type="match status" value="1"/>
</dbReference>
<feature type="domain" description="Methyltransferase type 12" evidence="1">
    <location>
        <begin position="54"/>
        <end position="132"/>
    </location>
</feature>
<reference evidence="3" key="1">
    <citation type="submission" date="2021-11" db="EMBL/GenBank/DDBJ databases">
        <title>Cultivation dependent microbiological survey of springs from the worlds oldest radium mine currently devoted to the extraction of radon-saturated water.</title>
        <authorList>
            <person name="Kapinusova G."/>
            <person name="Smrhova T."/>
            <person name="Strejcek M."/>
            <person name="Suman J."/>
            <person name="Jani K."/>
            <person name="Pajer P."/>
            <person name="Uhlik O."/>
        </authorList>
    </citation>
    <scope>NUCLEOTIDE SEQUENCE [LARGE SCALE GENOMIC DNA]</scope>
    <source>
        <strain evidence="3">J379</strain>
    </source>
</reference>
<name>A0ABY5PHF5_9ACTN</name>
<keyword evidence="2" id="KW-0489">Methyltransferase</keyword>
<protein>
    <submittedName>
        <fullName evidence="2">Class I SAM-dependent methyltransferase</fullName>
    </submittedName>
</protein>
<proteinExistence type="predicted"/>
<dbReference type="RefSeq" id="WP_353864579.1">
    <property type="nucleotide sequence ID" value="NZ_CP088295.1"/>
</dbReference>
<evidence type="ECO:0000313" key="3">
    <source>
        <dbReference type="Proteomes" id="UP001058860"/>
    </source>
</evidence>
<accession>A0ABY5PHF5</accession>
<dbReference type="GO" id="GO:0008168">
    <property type="term" value="F:methyltransferase activity"/>
    <property type="evidence" value="ECO:0007669"/>
    <property type="project" value="UniProtKB-KW"/>
</dbReference>
<keyword evidence="2" id="KW-0808">Transferase</keyword>
<dbReference type="EMBL" id="CP088295">
    <property type="protein sequence ID" value="UUY04086.1"/>
    <property type="molecule type" value="Genomic_DNA"/>
</dbReference>
<organism evidence="2 3">
    <name type="scientific">Svornostia abyssi</name>
    <dbReference type="NCBI Taxonomy" id="2898438"/>
    <lineage>
        <taxon>Bacteria</taxon>
        <taxon>Bacillati</taxon>
        <taxon>Actinomycetota</taxon>
        <taxon>Thermoleophilia</taxon>
        <taxon>Solirubrobacterales</taxon>
        <taxon>Baekduiaceae</taxon>
        <taxon>Svornostia</taxon>
    </lineage>
</organism>
<evidence type="ECO:0000313" key="2">
    <source>
        <dbReference type="EMBL" id="UUY04086.1"/>
    </source>
</evidence>
<dbReference type="Proteomes" id="UP001058860">
    <property type="component" value="Chromosome"/>
</dbReference>
<dbReference type="InterPro" id="IPR029063">
    <property type="entry name" value="SAM-dependent_MTases_sf"/>
</dbReference>
<keyword evidence="3" id="KW-1185">Reference proteome</keyword>
<sequence>MTAPRYRAIVDHYEACLEEHGDTHLGVDWPNAEDAETRHGVMLELVRDRPATLLDFGCGASHFYEHIVREGVTGIDYAGLDLSARFVELSRQKHPGNRYWCADILDEDVELPRFDYVVMNGVFTEKLDLPFDEMFAFVRRVVERVWEHTDRGLAFNVMNKHVDWERDDLFHLPFDDLAAWLVGSVSRNIVMRADYGLYEYTTYVYR</sequence>
<dbReference type="InterPro" id="IPR013217">
    <property type="entry name" value="Methyltransf_12"/>
</dbReference>
<evidence type="ECO:0000259" key="1">
    <source>
        <dbReference type="Pfam" id="PF08242"/>
    </source>
</evidence>
<dbReference type="GO" id="GO:0032259">
    <property type="term" value="P:methylation"/>
    <property type="evidence" value="ECO:0007669"/>
    <property type="project" value="UniProtKB-KW"/>
</dbReference>
<dbReference type="SUPFAM" id="SSF53335">
    <property type="entry name" value="S-adenosyl-L-methionine-dependent methyltransferases"/>
    <property type="match status" value="1"/>
</dbReference>
<gene>
    <name evidence="2" type="ORF">LRS13_00730</name>
</gene>